<dbReference type="EMBL" id="JARKIE010000183">
    <property type="protein sequence ID" value="KAJ7670259.1"/>
    <property type="molecule type" value="Genomic_DNA"/>
</dbReference>
<keyword evidence="3" id="KW-1185">Reference proteome</keyword>
<proteinExistence type="predicted"/>
<comment type="caution">
    <text evidence="2">The sequence shown here is derived from an EMBL/GenBank/DDBJ whole genome shotgun (WGS) entry which is preliminary data.</text>
</comment>
<gene>
    <name evidence="2" type="ORF">B0H17DRAFT_1183784</name>
</gene>
<feature type="region of interest" description="Disordered" evidence="1">
    <location>
        <begin position="81"/>
        <end position="107"/>
    </location>
</feature>
<evidence type="ECO:0000256" key="1">
    <source>
        <dbReference type="SAM" id="MobiDB-lite"/>
    </source>
</evidence>
<protein>
    <submittedName>
        <fullName evidence="2">Uncharacterized protein</fullName>
    </submittedName>
</protein>
<organism evidence="2 3">
    <name type="scientific">Mycena rosella</name>
    <name type="common">Pink bonnet</name>
    <name type="synonym">Agaricus rosellus</name>
    <dbReference type="NCBI Taxonomy" id="1033263"/>
    <lineage>
        <taxon>Eukaryota</taxon>
        <taxon>Fungi</taxon>
        <taxon>Dikarya</taxon>
        <taxon>Basidiomycota</taxon>
        <taxon>Agaricomycotina</taxon>
        <taxon>Agaricomycetes</taxon>
        <taxon>Agaricomycetidae</taxon>
        <taxon>Agaricales</taxon>
        <taxon>Marasmiineae</taxon>
        <taxon>Mycenaceae</taxon>
        <taxon>Mycena</taxon>
    </lineage>
</organism>
<evidence type="ECO:0000313" key="3">
    <source>
        <dbReference type="Proteomes" id="UP001221757"/>
    </source>
</evidence>
<name>A0AAD7CYD1_MYCRO</name>
<evidence type="ECO:0000313" key="2">
    <source>
        <dbReference type="EMBL" id="KAJ7670259.1"/>
    </source>
</evidence>
<dbReference type="Proteomes" id="UP001221757">
    <property type="component" value="Unassembled WGS sequence"/>
</dbReference>
<sequence>MHISLICDLRMDVQRLKDNLNLPSALEIISEALRLRLKSESQAYYQPAGAKPCLAPGVQSVLDAIGKGSFDVIWQRALRGRTSGGGRGSRIGGRGYNRKHQRSTGEPVRRALKTLL</sequence>
<accession>A0AAD7CYD1</accession>
<dbReference type="AlphaFoldDB" id="A0AAD7CYD1"/>
<reference evidence="2" key="1">
    <citation type="submission" date="2023-03" db="EMBL/GenBank/DDBJ databases">
        <title>Massive genome expansion in bonnet fungi (Mycena s.s.) driven by repeated elements and novel gene families across ecological guilds.</title>
        <authorList>
            <consortium name="Lawrence Berkeley National Laboratory"/>
            <person name="Harder C.B."/>
            <person name="Miyauchi S."/>
            <person name="Viragh M."/>
            <person name="Kuo A."/>
            <person name="Thoen E."/>
            <person name="Andreopoulos B."/>
            <person name="Lu D."/>
            <person name="Skrede I."/>
            <person name="Drula E."/>
            <person name="Henrissat B."/>
            <person name="Morin E."/>
            <person name="Kohler A."/>
            <person name="Barry K."/>
            <person name="LaButti K."/>
            <person name="Morin E."/>
            <person name="Salamov A."/>
            <person name="Lipzen A."/>
            <person name="Mereny Z."/>
            <person name="Hegedus B."/>
            <person name="Baldrian P."/>
            <person name="Stursova M."/>
            <person name="Weitz H."/>
            <person name="Taylor A."/>
            <person name="Grigoriev I.V."/>
            <person name="Nagy L.G."/>
            <person name="Martin F."/>
            <person name="Kauserud H."/>
        </authorList>
    </citation>
    <scope>NUCLEOTIDE SEQUENCE</scope>
    <source>
        <strain evidence="2">CBHHK067</strain>
    </source>
</reference>
<feature type="compositionally biased region" description="Gly residues" evidence="1">
    <location>
        <begin position="82"/>
        <end position="95"/>
    </location>
</feature>